<gene>
    <name evidence="1" type="ORF">N7U66_09315</name>
</gene>
<dbReference type="Proteomes" id="UP001164705">
    <property type="component" value="Chromosome"/>
</dbReference>
<evidence type="ECO:0000313" key="2">
    <source>
        <dbReference type="Proteomes" id="UP001164705"/>
    </source>
</evidence>
<keyword evidence="2" id="KW-1185">Reference proteome</keyword>
<dbReference type="EMBL" id="CP113088">
    <property type="protein sequence ID" value="WAC03632.1"/>
    <property type="molecule type" value="Genomic_DNA"/>
</dbReference>
<dbReference type="RefSeq" id="WP_267678267.1">
    <property type="nucleotide sequence ID" value="NZ_CP113088.1"/>
</dbReference>
<name>A0A9E8SFB4_9FLAO</name>
<accession>A0A9E8SFB4</accession>
<reference evidence="1" key="1">
    <citation type="submission" date="2022-11" db="EMBL/GenBank/DDBJ databases">
        <title>Lacinutrix neustonica HL-RS19T sp. nov., isolated from the surface microlayer sample of brackish Lake Shihwa.</title>
        <authorList>
            <person name="Choi J.Y."/>
            <person name="Hwang C.Y."/>
        </authorList>
    </citation>
    <scope>NUCLEOTIDE SEQUENCE</scope>
    <source>
        <strain evidence="1">HL-RS19</strain>
    </source>
</reference>
<dbReference type="AlphaFoldDB" id="A0A9E8SFB4"/>
<dbReference type="KEGG" id="lnu:N7U66_09315"/>
<organism evidence="1 2">
    <name type="scientific">Lacinutrix neustonica</name>
    <dbReference type="NCBI Taxonomy" id="2980107"/>
    <lineage>
        <taxon>Bacteria</taxon>
        <taxon>Pseudomonadati</taxon>
        <taxon>Bacteroidota</taxon>
        <taxon>Flavobacteriia</taxon>
        <taxon>Flavobacteriales</taxon>
        <taxon>Flavobacteriaceae</taxon>
        <taxon>Lacinutrix</taxon>
    </lineage>
</organism>
<proteinExistence type="predicted"/>
<sequence>MKNLKNLGQALSKAEQKTIQGGYIFTPAANTGYVSTFGGSNYVDECQSADDCPMKENRDGSLMTPSCRTTIDGLKCHYVAF</sequence>
<evidence type="ECO:0000313" key="1">
    <source>
        <dbReference type="EMBL" id="WAC03632.1"/>
    </source>
</evidence>
<protein>
    <submittedName>
        <fullName evidence="1">Uncharacterized protein</fullName>
    </submittedName>
</protein>